<dbReference type="Proteomes" id="UP000469559">
    <property type="component" value="Unassembled WGS sequence"/>
</dbReference>
<dbReference type="InterPro" id="IPR023213">
    <property type="entry name" value="CAT-like_dom_sf"/>
</dbReference>
<dbReference type="Pfam" id="PF00501">
    <property type="entry name" value="AMP-binding"/>
    <property type="match status" value="1"/>
</dbReference>
<dbReference type="PROSITE" id="PS50075">
    <property type="entry name" value="CARRIER"/>
    <property type="match status" value="1"/>
</dbReference>
<dbReference type="InterPro" id="IPR001242">
    <property type="entry name" value="Condensation_dom"/>
</dbReference>
<evidence type="ECO:0000313" key="6">
    <source>
        <dbReference type="EMBL" id="TVY19969.1"/>
    </source>
</evidence>
<dbReference type="Gene3D" id="3.30.559.10">
    <property type="entry name" value="Chloramphenicol acetyltransferase-like domain"/>
    <property type="match status" value="1"/>
</dbReference>
<dbReference type="Gene3D" id="3.30.300.30">
    <property type="match status" value="1"/>
</dbReference>
<dbReference type="EMBL" id="QGMF01000077">
    <property type="protein sequence ID" value="TVY19969.1"/>
    <property type="molecule type" value="Genomic_DNA"/>
</dbReference>
<organism evidence="6 7">
    <name type="scientific">Lachnellula arida</name>
    <dbReference type="NCBI Taxonomy" id="1316785"/>
    <lineage>
        <taxon>Eukaryota</taxon>
        <taxon>Fungi</taxon>
        <taxon>Dikarya</taxon>
        <taxon>Ascomycota</taxon>
        <taxon>Pezizomycotina</taxon>
        <taxon>Leotiomycetes</taxon>
        <taxon>Helotiales</taxon>
        <taxon>Lachnaceae</taxon>
        <taxon>Lachnellula</taxon>
    </lineage>
</organism>
<evidence type="ECO:0000256" key="4">
    <source>
        <dbReference type="SAM" id="Coils"/>
    </source>
</evidence>
<keyword evidence="7" id="KW-1185">Reference proteome</keyword>
<dbReference type="CDD" id="cd05918">
    <property type="entry name" value="A_NRPS_SidN3_like"/>
    <property type="match status" value="1"/>
</dbReference>
<dbReference type="InterPro" id="IPR020845">
    <property type="entry name" value="AMP-binding_CS"/>
</dbReference>
<dbReference type="GO" id="GO:0005737">
    <property type="term" value="C:cytoplasm"/>
    <property type="evidence" value="ECO:0007669"/>
    <property type="project" value="TreeGrafter"/>
</dbReference>
<dbReference type="InterPro" id="IPR000873">
    <property type="entry name" value="AMP-dep_synth/lig_dom"/>
</dbReference>
<dbReference type="PANTHER" id="PTHR45527">
    <property type="entry name" value="NONRIBOSOMAL PEPTIDE SYNTHETASE"/>
    <property type="match status" value="1"/>
</dbReference>
<evidence type="ECO:0000259" key="5">
    <source>
        <dbReference type="PROSITE" id="PS50075"/>
    </source>
</evidence>
<dbReference type="SUPFAM" id="SSF47336">
    <property type="entry name" value="ACP-like"/>
    <property type="match status" value="1"/>
</dbReference>
<keyword evidence="4" id="KW-0175">Coiled coil</keyword>
<dbReference type="GO" id="GO:0031177">
    <property type="term" value="F:phosphopantetheine binding"/>
    <property type="evidence" value="ECO:0007669"/>
    <property type="project" value="TreeGrafter"/>
</dbReference>
<feature type="coiled-coil region" evidence="4">
    <location>
        <begin position="623"/>
        <end position="650"/>
    </location>
</feature>
<proteinExistence type="predicted"/>
<dbReference type="PROSITE" id="PS00012">
    <property type="entry name" value="PHOSPHOPANTETHEINE"/>
    <property type="match status" value="1"/>
</dbReference>
<dbReference type="Gene3D" id="3.30.559.30">
    <property type="entry name" value="Nonribosomal peptide synthetase, condensation domain"/>
    <property type="match status" value="1"/>
</dbReference>
<feature type="domain" description="Carrier" evidence="5">
    <location>
        <begin position="773"/>
        <end position="849"/>
    </location>
</feature>
<dbReference type="GO" id="GO:0043041">
    <property type="term" value="P:amino acid activation for nonribosomal peptide biosynthetic process"/>
    <property type="evidence" value="ECO:0007669"/>
    <property type="project" value="TreeGrafter"/>
</dbReference>
<dbReference type="FunFam" id="3.30.300.30:FF:000015">
    <property type="entry name" value="Nonribosomal peptide synthase SidD"/>
    <property type="match status" value="1"/>
</dbReference>
<keyword evidence="3" id="KW-0436">Ligase</keyword>
<sequence length="1298" mass="145067">MTQATPEPRRPTFTSNEHRLYCGALLDEKKTEILCALAWTVLAITYSENKQTNVNFLETSGSHSIVSVFLQAEAEQPIEELKTELSQKLSVGKTKSQAAINGKESKQNKSALPKTLLTGKVDGASQSIIQLLIQGTSQASDYALVIGIQSEQSHDKSLVLKGFYNGNELDDNEVKLILDRVGSLITQIAADECKYVKDLDLLSTSDREQLRIWNTDLPPGLNTFAHKLIELRAMQYPQNEAVCAWDGSFTYEELSRRASNLAKLLVVKGVHVGDYVPLMFEKSKWHIVSLLAILKAGAAFAALEHSIPEGRIQIILDQIGHVPLMLASTTQAKRMQKYLSQVIKVDEETTSSDAPNITLPVAGEKDGPQLNHPAYVIFTSGSTGIPKGAIIEHLQLSTSMQALNDNIGFTADMRKLQMTAFNFDLSLSEIFCPLLAGGCICMPSEWSRFNDLGGAVESLNANFGSFSPSFLATLSEKEFSKLKTILLAGERVPTGLTNFWTNHGRRMVHMYGPTECTVGCCFLDANAQPHYDGFIGEAYGSKIWIVDPENHEKLMPIGAPGEFVVEGPIVGRCYLADPEKTQNIFLQRPSWFPKILEREPNRFYRTGDLGRLTKSGAFEIFGRKDTQTKIRGLRVEIQEIEHQIREACEANIKVAVEVRNPTLTPGQEMLVAFLEMKTSQTDSPEATSMNILWDEFGIDTRFSRTVQHIESKLREVLPNYMMPSVFVPISLLPFSNSYKLDRRILKERANMLELSEIQKALCGKRTPKQSTPPPMTEAQEILRNIWAKVLYVDTEALSLEQDFFLSGGDSLKAIASVSMARRKGIHFSVTQLYKFRTIAELTQLGEEQTYEDSHIEPLSMVDATCVEQLREIAVKQCGIGAESIQDIMPVTDMQNFYLSRQRERPFCWQIPVGFDLPEGIDSARLRRAWEEILAHYPITRTRFINAPMGIFQVILKQETVHWRQETTLAEVLSASEKDDLSFGHRTHQSALTKASEHEPSRLIWYVNHAIADHIMDEMLAQELSNLYRGSILSLPKHRSFKSAIHHRLTRDPDVSQTYWRTHLTGATYKPLFGASTSMITPTFAASRASISASVAAPPWLNVSAYAFTLTAWALVLSEFADAADIPFFIIRAGRSSALPGSEHIIGPMLVRVPLRVCIAHDMCAADLLRAVDARIDDSRLHEIVDEEAFARVAPETAAHLEYGVCINFVPRGFGAVGHEALFQAPRDMRAKIGYSDWVVDLDVEVDRGEVKLWVSFQESVIARERIENLLEVIRKVLGRLETVAERTSVRSILSALDG</sequence>
<dbReference type="OrthoDB" id="416786at2759"/>
<evidence type="ECO:0000256" key="1">
    <source>
        <dbReference type="ARBA" id="ARBA00022450"/>
    </source>
</evidence>
<dbReference type="Pfam" id="PF00550">
    <property type="entry name" value="PP-binding"/>
    <property type="match status" value="1"/>
</dbReference>
<dbReference type="PANTHER" id="PTHR45527:SF16">
    <property type="entry name" value="NONRIBOSOMAL PEPTIDE SYNTHASE ATNA-RELATED"/>
    <property type="match status" value="1"/>
</dbReference>
<dbReference type="GO" id="GO:0016874">
    <property type="term" value="F:ligase activity"/>
    <property type="evidence" value="ECO:0007669"/>
    <property type="project" value="UniProtKB-KW"/>
</dbReference>
<dbReference type="SUPFAM" id="SSF52777">
    <property type="entry name" value="CoA-dependent acyltransferases"/>
    <property type="match status" value="2"/>
</dbReference>
<evidence type="ECO:0000313" key="7">
    <source>
        <dbReference type="Proteomes" id="UP000469559"/>
    </source>
</evidence>
<name>A0A8T9BNS4_9HELO</name>
<evidence type="ECO:0000256" key="3">
    <source>
        <dbReference type="ARBA" id="ARBA00022598"/>
    </source>
</evidence>
<dbReference type="InterPro" id="IPR045851">
    <property type="entry name" value="AMP-bd_C_sf"/>
</dbReference>
<protein>
    <submittedName>
        <fullName evidence="6">Nonribosomal peptide synthetase 4</fullName>
    </submittedName>
</protein>
<evidence type="ECO:0000256" key="2">
    <source>
        <dbReference type="ARBA" id="ARBA00022553"/>
    </source>
</evidence>
<dbReference type="InterPro" id="IPR006162">
    <property type="entry name" value="Ppantetheine_attach_site"/>
</dbReference>
<dbReference type="Gene3D" id="1.10.1200.10">
    <property type="entry name" value="ACP-like"/>
    <property type="match status" value="1"/>
</dbReference>
<dbReference type="SUPFAM" id="SSF56801">
    <property type="entry name" value="Acetyl-CoA synthetase-like"/>
    <property type="match status" value="1"/>
</dbReference>
<comment type="caution">
    <text evidence="6">The sequence shown here is derived from an EMBL/GenBank/DDBJ whole genome shotgun (WGS) entry which is preliminary data.</text>
</comment>
<reference evidence="6 7" key="1">
    <citation type="submission" date="2018-05" db="EMBL/GenBank/DDBJ databases">
        <title>Whole genome sequencing for identification of molecular markers to develop diagnostic detection tools for the regulated plant pathogen Lachnellula willkommii.</title>
        <authorList>
            <person name="Giroux E."/>
            <person name="Bilodeau G."/>
        </authorList>
    </citation>
    <scope>NUCLEOTIDE SEQUENCE [LARGE SCALE GENOMIC DNA]</scope>
    <source>
        <strain evidence="6 7">CBS 203.66</strain>
    </source>
</reference>
<dbReference type="Gene3D" id="3.40.50.12780">
    <property type="entry name" value="N-terminal domain of ligase-like"/>
    <property type="match status" value="1"/>
</dbReference>
<dbReference type="InterPro" id="IPR009081">
    <property type="entry name" value="PP-bd_ACP"/>
</dbReference>
<dbReference type="PROSITE" id="PS00455">
    <property type="entry name" value="AMP_BINDING"/>
    <property type="match status" value="1"/>
</dbReference>
<keyword evidence="1" id="KW-0596">Phosphopantetheine</keyword>
<accession>A0A8T9BNS4</accession>
<dbReference type="GO" id="GO:0044550">
    <property type="term" value="P:secondary metabolite biosynthetic process"/>
    <property type="evidence" value="ECO:0007669"/>
    <property type="project" value="TreeGrafter"/>
</dbReference>
<dbReference type="Pfam" id="PF00668">
    <property type="entry name" value="Condensation"/>
    <property type="match status" value="1"/>
</dbReference>
<dbReference type="InterPro" id="IPR036736">
    <property type="entry name" value="ACP-like_sf"/>
</dbReference>
<gene>
    <name evidence="6" type="primary">NRPS4</name>
    <name evidence="6" type="ORF">LARI1_G004257</name>
</gene>
<keyword evidence="2" id="KW-0597">Phosphoprotein</keyword>
<dbReference type="InterPro" id="IPR042099">
    <property type="entry name" value="ANL_N_sf"/>
</dbReference>